<evidence type="ECO:0000313" key="9">
    <source>
        <dbReference type="Proteomes" id="UP000199208"/>
    </source>
</evidence>
<dbReference type="GO" id="GO:0046872">
    <property type="term" value="F:metal ion binding"/>
    <property type="evidence" value="ECO:0007669"/>
    <property type="project" value="UniProtKB-KW"/>
</dbReference>
<evidence type="ECO:0000313" key="8">
    <source>
        <dbReference type="EMBL" id="SCZ80661.1"/>
    </source>
</evidence>
<dbReference type="AlphaFoldDB" id="A0A1G5S4J5"/>
<sequence length="176" mass="19366">MAKALAQIPTVSVKDLPKELFDQLDSYIQTLEDKKGSLIHVLHRAQHLFGYLPQEVMLFVARRLDIPAANVFGVVSFYSFFTTNPVGENIISVCMGTACFVRGADKILHEFKSKLGITTGETTPDNLFTLKDVRCVGACGLAPIVLVGDKVYGRVKLDEVDGIINAYVVKNFGKEN</sequence>
<keyword evidence="4 7" id="KW-0408">Iron</keyword>
<keyword evidence="9" id="KW-1185">Reference proteome</keyword>
<feature type="binding site" evidence="7">
    <location>
        <position position="135"/>
    </location>
    <ligand>
        <name>[2Fe-2S] cluster</name>
        <dbReference type="ChEBI" id="CHEBI:190135"/>
    </ligand>
</feature>
<feature type="binding site" evidence="7">
    <location>
        <position position="94"/>
    </location>
    <ligand>
        <name>[2Fe-2S] cluster</name>
        <dbReference type="ChEBI" id="CHEBI:190135"/>
    </ligand>
</feature>
<dbReference type="SUPFAM" id="SSF52833">
    <property type="entry name" value="Thioredoxin-like"/>
    <property type="match status" value="1"/>
</dbReference>
<evidence type="ECO:0000256" key="5">
    <source>
        <dbReference type="ARBA" id="ARBA00023014"/>
    </source>
</evidence>
<dbReference type="GO" id="GO:0051537">
    <property type="term" value="F:2 iron, 2 sulfur cluster binding"/>
    <property type="evidence" value="ECO:0007669"/>
    <property type="project" value="UniProtKB-KW"/>
</dbReference>
<dbReference type="OrthoDB" id="9807941at2"/>
<dbReference type="STRING" id="1120920.SAMN03080599_02383"/>
<dbReference type="InterPro" id="IPR036249">
    <property type="entry name" value="Thioredoxin-like_sf"/>
</dbReference>
<reference evidence="8 9" key="1">
    <citation type="submission" date="2016-10" db="EMBL/GenBank/DDBJ databases">
        <authorList>
            <person name="de Groot N.N."/>
        </authorList>
    </citation>
    <scope>NUCLEOTIDE SEQUENCE [LARGE SCALE GENOMIC DNA]</scope>
    <source>
        <strain evidence="8 9">DSM 2784</strain>
    </source>
</reference>
<dbReference type="FunFam" id="3.40.30.10:FF:000015">
    <property type="entry name" value="NADH-quinone oxidoreductase subunit E"/>
    <property type="match status" value="1"/>
</dbReference>
<dbReference type="EMBL" id="FMWL01000013">
    <property type="protein sequence ID" value="SCZ80661.1"/>
    <property type="molecule type" value="Genomic_DNA"/>
</dbReference>
<evidence type="ECO:0000256" key="7">
    <source>
        <dbReference type="PIRSR" id="PIRSR000216-1"/>
    </source>
</evidence>
<protein>
    <submittedName>
        <fullName evidence="8">NADH-quinone oxidoreductase subunit E</fullName>
    </submittedName>
</protein>
<dbReference type="Pfam" id="PF01257">
    <property type="entry name" value="2Fe-2S_thioredx"/>
    <property type="match status" value="1"/>
</dbReference>
<dbReference type="PANTHER" id="PTHR43342:SF2">
    <property type="entry name" value="POTENTIAL NAD-REDUCING HYDROGENASE SUBUNIT"/>
    <property type="match status" value="1"/>
</dbReference>
<dbReference type="PANTHER" id="PTHR43342">
    <property type="entry name" value="NADH-QUINONE OXIDOREDUCTASE, E SUBUNIT"/>
    <property type="match status" value="1"/>
</dbReference>
<evidence type="ECO:0000256" key="1">
    <source>
        <dbReference type="ARBA" id="ARBA00010643"/>
    </source>
</evidence>
<comment type="cofactor">
    <cofactor evidence="6">
        <name>[2Fe-2S] cluster</name>
        <dbReference type="ChEBI" id="CHEBI:190135"/>
    </cofactor>
</comment>
<dbReference type="GO" id="GO:0016491">
    <property type="term" value="F:oxidoreductase activity"/>
    <property type="evidence" value="ECO:0007669"/>
    <property type="project" value="InterPro"/>
</dbReference>
<dbReference type="InterPro" id="IPR041921">
    <property type="entry name" value="NuoE_N"/>
</dbReference>
<organism evidence="8 9">
    <name type="scientific">Acidaminobacter hydrogenoformans DSM 2784</name>
    <dbReference type="NCBI Taxonomy" id="1120920"/>
    <lineage>
        <taxon>Bacteria</taxon>
        <taxon>Bacillati</taxon>
        <taxon>Bacillota</taxon>
        <taxon>Clostridia</taxon>
        <taxon>Peptostreptococcales</taxon>
        <taxon>Acidaminobacteraceae</taxon>
        <taxon>Acidaminobacter</taxon>
    </lineage>
</organism>
<dbReference type="CDD" id="cd03064">
    <property type="entry name" value="TRX_Fd_NuoE"/>
    <property type="match status" value="1"/>
</dbReference>
<evidence type="ECO:0000256" key="4">
    <source>
        <dbReference type="ARBA" id="ARBA00023004"/>
    </source>
</evidence>
<feature type="binding site" evidence="7">
    <location>
        <position position="99"/>
    </location>
    <ligand>
        <name>[2Fe-2S] cluster</name>
        <dbReference type="ChEBI" id="CHEBI:190135"/>
    </ligand>
</feature>
<dbReference type="Gene3D" id="3.40.30.10">
    <property type="entry name" value="Glutaredoxin"/>
    <property type="match status" value="1"/>
</dbReference>
<evidence type="ECO:0000256" key="6">
    <source>
        <dbReference type="ARBA" id="ARBA00034078"/>
    </source>
</evidence>
<feature type="binding site" evidence="7">
    <location>
        <position position="139"/>
    </location>
    <ligand>
        <name>[2Fe-2S] cluster</name>
        <dbReference type="ChEBI" id="CHEBI:190135"/>
    </ligand>
</feature>
<comment type="similarity">
    <text evidence="1">Belongs to the complex I 24 kDa subunit family.</text>
</comment>
<dbReference type="PIRSF" id="PIRSF000216">
    <property type="entry name" value="NADH_DH_24kDa"/>
    <property type="match status" value="1"/>
</dbReference>
<accession>A0A1G5S4J5</accession>
<evidence type="ECO:0000256" key="3">
    <source>
        <dbReference type="ARBA" id="ARBA00022723"/>
    </source>
</evidence>
<dbReference type="InterPro" id="IPR028431">
    <property type="entry name" value="NADP_DH_HndA-like"/>
</dbReference>
<keyword evidence="2 7" id="KW-0001">2Fe-2S</keyword>
<dbReference type="InterPro" id="IPR002023">
    <property type="entry name" value="NuoE-like"/>
</dbReference>
<evidence type="ECO:0000256" key="2">
    <source>
        <dbReference type="ARBA" id="ARBA00022714"/>
    </source>
</evidence>
<keyword evidence="5 7" id="KW-0411">Iron-sulfur</keyword>
<comment type="cofactor">
    <cofactor evidence="7">
        <name>[2Fe-2S] cluster</name>
        <dbReference type="ChEBI" id="CHEBI:190135"/>
    </cofactor>
    <text evidence="7">Binds 1 [2Fe-2S] cluster.</text>
</comment>
<dbReference type="Proteomes" id="UP000199208">
    <property type="component" value="Unassembled WGS sequence"/>
</dbReference>
<proteinExistence type="inferred from homology"/>
<dbReference type="RefSeq" id="WP_092591776.1">
    <property type="nucleotide sequence ID" value="NZ_FMWL01000013.1"/>
</dbReference>
<name>A0A1G5S4J5_9FIRM</name>
<keyword evidence="3 7" id="KW-0479">Metal-binding</keyword>
<dbReference type="InterPro" id="IPR042128">
    <property type="entry name" value="NuoE_dom"/>
</dbReference>
<dbReference type="Gene3D" id="1.10.10.1590">
    <property type="entry name" value="NADH-quinone oxidoreductase subunit E"/>
    <property type="match status" value="1"/>
</dbReference>
<gene>
    <name evidence="8" type="ORF">SAMN03080599_02383</name>
</gene>